<accession>U3U765</accession>
<evidence type="ECO:0000313" key="6">
    <source>
        <dbReference type="EMBL" id="BAO00094.1"/>
    </source>
</evidence>
<evidence type="ECO:0000256" key="3">
    <source>
        <dbReference type="ARBA" id="ARBA00022694"/>
    </source>
</evidence>
<dbReference type="EMBL" id="AP012554">
    <property type="protein sequence ID" value="BAO00094.1"/>
    <property type="molecule type" value="Genomic_DNA"/>
</dbReference>
<dbReference type="NCBIfam" id="NF001423">
    <property type="entry name" value="PRK00299.1"/>
    <property type="match status" value="1"/>
</dbReference>
<dbReference type="HAMAP" id="MF_00413">
    <property type="entry name" value="Thiourid_synth_A"/>
    <property type="match status" value="1"/>
</dbReference>
<comment type="subcellular location">
    <subcellularLocation>
        <location evidence="4">Cytoplasm</location>
    </subcellularLocation>
</comment>
<evidence type="ECO:0000256" key="4">
    <source>
        <dbReference type="HAMAP-Rule" id="MF_00413"/>
    </source>
</evidence>
<comment type="similarity">
    <text evidence="1 4">Belongs to the sulfur carrier protein TusA family.</text>
</comment>
<feature type="active site" description="Cysteine persulfide intermediate" evidence="4">
    <location>
        <position position="19"/>
    </location>
</feature>
<dbReference type="Gene3D" id="3.30.110.40">
    <property type="entry name" value="TusA-like domain"/>
    <property type="match status" value="1"/>
</dbReference>
<dbReference type="PANTHER" id="PTHR33279">
    <property type="entry name" value="SULFUR CARRIER PROTEIN YEDF-RELATED"/>
    <property type="match status" value="1"/>
</dbReference>
<dbReference type="Proteomes" id="UP000016900">
    <property type="component" value="Chromosome"/>
</dbReference>
<dbReference type="PANTHER" id="PTHR33279:SF2">
    <property type="entry name" value="SULFUR CARRIER PROTEIN TUSA"/>
    <property type="match status" value="1"/>
</dbReference>
<feature type="domain" description="UPF0033" evidence="5">
    <location>
        <begin position="12"/>
        <end position="36"/>
    </location>
</feature>
<comment type="function">
    <text evidence="4">Sulfur carrier protein involved in sulfur trafficking in the cell. Part of a sulfur-relay system required for 2-thiolation during synthesis of 2-thiouridine of the modified wobble base 5-methylaminomethyl-2-thiouridine (mnm(5)s(2)U) in tRNA. Interacts with IscS and stimulates its cysteine desulfurase activity. Accepts an activated sulfur from IscS, which is then transferred to TusD, and thus determines the direction of sulfur flow from IscS to 2-thiouridine formation. Also appears to be involved in sulfur transfer for the biosynthesis of molybdopterin.</text>
</comment>
<dbReference type="SUPFAM" id="SSF64307">
    <property type="entry name" value="SirA-like"/>
    <property type="match status" value="1"/>
</dbReference>
<dbReference type="InterPro" id="IPR001455">
    <property type="entry name" value="TusA-like"/>
</dbReference>
<comment type="pathway">
    <text evidence="4">tRNA modification.</text>
</comment>
<dbReference type="OrthoDB" id="9797352at2"/>
<keyword evidence="7" id="KW-1185">Reference proteome</keyword>
<evidence type="ECO:0000259" key="5">
    <source>
        <dbReference type="PROSITE" id="PS01148"/>
    </source>
</evidence>
<dbReference type="InterPro" id="IPR022931">
    <property type="entry name" value="Sulphur_carrier_TusA"/>
</dbReference>
<keyword evidence="3 4" id="KW-0819">tRNA processing</keyword>
<dbReference type="GO" id="GO:0005737">
    <property type="term" value="C:cytoplasm"/>
    <property type="evidence" value="ECO:0007669"/>
    <property type="project" value="UniProtKB-SubCell"/>
</dbReference>
<protein>
    <recommendedName>
        <fullName evidence="4">Sulfur carrier protein TusA</fullName>
    </recommendedName>
    <alternativeName>
        <fullName evidence="4">Sulfur mediator TusA</fullName>
    </alternativeName>
    <alternativeName>
        <fullName evidence="4">Sulfur transfer protein TusA</fullName>
    </alternativeName>
    <alternativeName>
        <fullName evidence="4">tRNA 2-thiouridine synthesizing protein A</fullName>
    </alternativeName>
</protein>
<dbReference type="eggNOG" id="COG0425">
    <property type="taxonomic scope" value="Bacteria"/>
</dbReference>
<evidence type="ECO:0000313" key="7">
    <source>
        <dbReference type="Proteomes" id="UP000016900"/>
    </source>
</evidence>
<dbReference type="AlphaFoldDB" id="U3U765"/>
<evidence type="ECO:0000256" key="2">
    <source>
        <dbReference type="ARBA" id="ARBA00022490"/>
    </source>
</evidence>
<organism evidence="6 7">
    <name type="scientific">Candidatus Pantoea carbekii</name>
    <dbReference type="NCBI Taxonomy" id="1235990"/>
    <lineage>
        <taxon>Bacteria</taxon>
        <taxon>Pseudomonadati</taxon>
        <taxon>Pseudomonadota</taxon>
        <taxon>Gammaproteobacteria</taxon>
        <taxon>Enterobacterales</taxon>
        <taxon>Erwiniaceae</taxon>
        <taxon>Pantoea</taxon>
    </lineage>
</organism>
<keyword evidence="2 4" id="KW-0963">Cytoplasm</keyword>
<dbReference type="GO" id="GO:0002143">
    <property type="term" value="P:tRNA wobble position uridine thiolation"/>
    <property type="evidence" value="ECO:0007669"/>
    <property type="project" value="InterPro"/>
</dbReference>
<gene>
    <name evidence="4" type="primary">tusA</name>
    <name evidence="6" type="ORF">HHS_01240</name>
</gene>
<proteinExistence type="inferred from homology"/>
<dbReference type="PROSITE" id="PS01148">
    <property type="entry name" value="UPF0033"/>
    <property type="match status" value="1"/>
</dbReference>
<name>U3U765_9GAMM</name>
<comment type="subunit">
    <text evidence="4">Interacts with IscS.</text>
</comment>
<dbReference type="Pfam" id="PF01206">
    <property type="entry name" value="TusA"/>
    <property type="match status" value="1"/>
</dbReference>
<evidence type="ECO:0000256" key="1">
    <source>
        <dbReference type="ARBA" id="ARBA00008984"/>
    </source>
</evidence>
<dbReference type="STRING" id="1235990.BMSBPS_0589"/>
<reference evidence="6 7" key="1">
    <citation type="submission" date="2012-10" db="EMBL/GenBank/DDBJ databases">
        <title>Genome sequence of the symbiont of the pentatomidae stink bug Halyomorpha halys.</title>
        <authorList>
            <person name="Kobayashi H."/>
            <person name="Fujii-Muramatsu R."/>
            <person name="Takeishi K."/>
            <person name="Noda H."/>
        </authorList>
    </citation>
    <scope>NUCLEOTIDE SEQUENCE [LARGE SCALE GENOMIC DNA]</scope>
</reference>
<dbReference type="GO" id="GO:0097163">
    <property type="term" value="F:sulfur carrier activity"/>
    <property type="evidence" value="ECO:0007669"/>
    <property type="project" value="UniProtKB-UniRule"/>
</dbReference>
<dbReference type="InterPro" id="IPR036868">
    <property type="entry name" value="TusA-like_sf"/>
</dbReference>
<dbReference type="KEGG" id="hhs:HHS_01240"/>
<sequence>MNDFFSQSNYILNILGLRCPEPVMMLRKTVRNMQIGETLLVITDDPTTPRDIAGFCLFMKHRLIVQQTENLPYKYLIQKGIED</sequence>
<dbReference type="PATRIC" id="fig|1235990.3.peg.126"/>